<dbReference type="Proteomes" id="UP000510682">
    <property type="component" value="Chromosome"/>
</dbReference>
<dbReference type="EMBL" id="CP059165">
    <property type="protein sequence ID" value="QLL06061.1"/>
    <property type="molecule type" value="Genomic_DNA"/>
</dbReference>
<gene>
    <name evidence="4" type="ORF">H0P51_20080</name>
</gene>
<evidence type="ECO:0000313" key="4">
    <source>
        <dbReference type="EMBL" id="QLL06061.1"/>
    </source>
</evidence>
<comment type="similarity">
    <text evidence="1">Belongs to the AB hydrolase superfamily.</text>
</comment>
<dbReference type="Pfam" id="PF12146">
    <property type="entry name" value="Hydrolase_4"/>
    <property type="match status" value="1"/>
</dbReference>
<organism evidence="4 5">
    <name type="scientific">Mycobacterium vicinigordonae</name>
    <dbReference type="NCBI Taxonomy" id="1719132"/>
    <lineage>
        <taxon>Bacteria</taxon>
        <taxon>Bacillati</taxon>
        <taxon>Actinomycetota</taxon>
        <taxon>Actinomycetes</taxon>
        <taxon>Mycobacteriales</taxon>
        <taxon>Mycobacteriaceae</taxon>
        <taxon>Mycobacterium</taxon>
    </lineage>
</organism>
<dbReference type="PANTHER" id="PTHR22946">
    <property type="entry name" value="DIENELACTONE HYDROLASE DOMAIN-CONTAINING PROTEIN-RELATED"/>
    <property type="match status" value="1"/>
</dbReference>
<evidence type="ECO:0000256" key="2">
    <source>
        <dbReference type="ARBA" id="ARBA00022801"/>
    </source>
</evidence>
<evidence type="ECO:0000313" key="5">
    <source>
        <dbReference type="Proteomes" id="UP000510682"/>
    </source>
</evidence>
<dbReference type="InterPro" id="IPR050261">
    <property type="entry name" value="FrsA_esterase"/>
</dbReference>
<reference evidence="4" key="2">
    <citation type="submission" date="2020-07" db="EMBL/GenBank/DDBJ databases">
        <authorList>
            <person name="Yu X."/>
        </authorList>
    </citation>
    <scope>NUCLEOTIDE SEQUENCE [LARGE SCALE GENOMIC DNA]</scope>
    <source>
        <strain evidence="4">24T</strain>
    </source>
</reference>
<dbReference type="AlphaFoldDB" id="A0A7D6DZ43"/>
<name>A0A7D6DZ43_9MYCO</name>
<protein>
    <submittedName>
        <fullName evidence="4">Alpha/beta hydrolase</fullName>
    </submittedName>
</protein>
<evidence type="ECO:0000259" key="3">
    <source>
        <dbReference type="Pfam" id="PF12146"/>
    </source>
</evidence>
<accession>A0A7D6DZ43</accession>
<feature type="domain" description="Serine aminopeptidase S33" evidence="3">
    <location>
        <begin position="30"/>
        <end position="171"/>
    </location>
</feature>
<evidence type="ECO:0000256" key="1">
    <source>
        <dbReference type="ARBA" id="ARBA00008645"/>
    </source>
</evidence>
<dbReference type="GO" id="GO:0052689">
    <property type="term" value="F:carboxylic ester hydrolase activity"/>
    <property type="evidence" value="ECO:0007669"/>
    <property type="project" value="UniProtKB-ARBA"/>
</dbReference>
<dbReference type="SUPFAM" id="SSF53474">
    <property type="entry name" value="alpha/beta-Hydrolases"/>
    <property type="match status" value="1"/>
</dbReference>
<proteinExistence type="inferred from homology"/>
<dbReference type="KEGG" id="mgor:H0P51_20080"/>
<reference evidence="4" key="1">
    <citation type="submission" date="2020-07" db="EMBL/GenBank/DDBJ databases">
        <title>Description of Mycobacterium gordonae subsp. intergordonae subsp.nov. and Mycobacterium gordonae subsp. gordonae subsp. nov.</title>
        <authorList>
            <person name="Huang H."/>
        </authorList>
    </citation>
    <scope>NUCLEOTIDE SEQUENCE [LARGE SCALE GENOMIC DNA]</scope>
    <source>
        <strain evidence="4">24T</strain>
    </source>
</reference>
<sequence>MPYRELTFRSQGVTCSAWHFRGRGDGSQVCPVVIMAHGFGGTKDSGLQPFAEKFSAAGFDVLAFDYRGFGTSEGEPRQSISIARQEQDYQAAVAFAKTLPGVDPDRIVLWGVSMSGGHVLRVAAGRDDIVALIAMTPLTDSLATGAAVLKQYKLGLALRTTVDGVRSRWAVSRGRKPVLMKLASRPGEHGALSLDGAYENYLSIAGPSWRNEVDSAVGLELAKIKTKAAAKNLRAALLIQIADFDRFVPAWSIAKTAVHGRAQVHHYPCDHFDVWPGHDWFGQASNDQIAFLERVLEPTRLPV</sequence>
<dbReference type="InterPro" id="IPR029058">
    <property type="entry name" value="AB_hydrolase_fold"/>
</dbReference>
<dbReference type="Gene3D" id="1.10.10.800">
    <property type="match status" value="1"/>
</dbReference>
<dbReference type="InterPro" id="IPR022742">
    <property type="entry name" value="Hydrolase_4"/>
</dbReference>
<dbReference type="RefSeq" id="WP_180914642.1">
    <property type="nucleotide sequence ID" value="NZ_CP059165.1"/>
</dbReference>
<dbReference type="Gene3D" id="3.40.50.1820">
    <property type="entry name" value="alpha/beta hydrolase"/>
    <property type="match status" value="1"/>
</dbReference>
<keyword evidence="2 4" id="KW-0378">Hydrolase</keyword>
<dbReference type="PANTHER" id="PTHR22946:SF9">
    <property type="entry name" value="POLYKETIDE TRANSFERASE AF380"/>
    <property type="match status" value="1"/>
</dbReference>
<keyword evidence="5" id="KW-1185">Reference proteome</keyword>